<sequence length="74" mass="8479">MLYLGIDQHARQLTISFRNEEGDVLQARQVSTKPEKVNAFFAHLTVNVSGTLRRNVLGAIAIEKNDRNFPQRQR</sequence>
<organism evidence="1 2">
    <name type="scientific">Bythopirellula polymerisocia</name>
    <dbReference type="NCBI Taxonomy" id="2528003"/>
    <lineage>
        <taxon>Bacteria</taxon>
        <taxon>Pseudomonadati</taxon>
        <taxon>Planctomycetota</taxon>
        <taxon>Planctomycetia</taxon>
        <taxon>Pirellulales</taxon>
        <taxon>Lacipirellulaceae</taxon>
        <taxon>Bythopirellula</taxon>
    </lineage>
</organism>
<proteinExistence type="predicted"/>
<dbReference type="RefSeq" id="WP_146451300.1">
    <property type="nucleotide sequence ID" value="NZ_SJPS01000004.1"/>
</dbReference>
<name>A0A5C6CQC7_9BACT</name>
<evidence type="ECO:0000313" key="1">
    <source>
        <dbReference type="EMBL" id="TWU25714.1"/>
    </source>
</evidence>
<keyword evidence="2" id="KW-1185">Reference proteome</keyword>
<dbReference type="EMBL" id="SJPS01000004">
    <property type="protein sequence ID" value="TWU25714.1"/>
    <property type="molecule type" value="Genomic_DNA"/>
</dbReference>
<dbReference type="Proteomes" id="UP000318437">
    <property type="component" value="Unassembled WGS sequence"/>
</dbReference>
<comment type="caution">
    <text evidence="1">The sequence shown here is derived from an EMBL/GenBank/DDBJ whole genome shotgun (WGS) entry which is preliminary data.</text>
</comment>
<dbReference type="AlphaFoldDB" id="A0A5C6CQC7"/>
<protein>
    <submittedName>
        <fullName evidence="1">Uncharacterized protein</fullName>
    </submittedName>
</protein>
<evidence type="ECO:0000313" key="2">
    <source>
        <dbReference type="Proteomes" id="UP000318437"/>
    </source>
</evidence>
<reference evidence="1 2" key="1">
    <citation type="submission" date="2019-02" db="EMBL/GenBank/DDBJ databases">
        <title>Deep-cultivation of Planctomycetes and their phenomic and genomic characterization uncovers novel biology.</title>
        <authorList>
            <person name="Wiegand S."/>
            <person name="Jogler M."/>
            <person name="Boedeker C."/>
            <person name="Pinto D."/>
            <person name="Vollmers J."/>
            <person name="Rivas-Marin E."/>
            <person name="Kohn T."/>
            <person name="Peeters S.H."/>
            <person name="Heuer A."/>
            <person name="Rast P."/>
            <person name="Oberbeckmann S."/>
            <person name="Bunk B."/>
            <person name="Jeske O."/>
            <person name="Meyerdierks A."/>
            <person name="Storesund J.E."/>
            <person name="Kallscheuer N."/>
            <person name="Luecker S."/>
            <person name="Lage O.M."/>
            <person name="Pohl T."/>
            <person name="Merkel B.J."/>
            <person name="Hornburger P."/>
            <person name="Mueller R.-W."/>
            <person name="Bruemmer F."/>
            <person name="Labrenz M."/>
            <person name="Spormann A.M."/>
            <person name="Op Den Camp H."/>
            <person name="Overmann J."/>
            <person name="Amann R."/>
            <person name="Jetten M.S.M."/>
            <person name="Mascher T."/>
            <person name="Medema M.H."/>
            <person name="Devos D.P."/>
            <person name="Kaster A.-K."/>
            <person name="Ovreas L."/>
            <person name="Rohde M."/>
            <person name="Galperin M.Y."/>
            <person name="Jogler C."/>
        </authorList>
    </citation>
    <scope>NUCLEOTIDE SEQUENCE [LARGE SCALE GENOMIC DNA]</scope>
    <source>
        <strain evidence="1 2">Pla144</strain>
    </source>
</reference>
<gene>
    <name evidence="1" type="ORF">Pla144_29240</name>
</gene>
<accession>A0A5C6CQC7</accession>